<reference evidence="2 3" key="2">
    <citation type="journal article" date="2019" name="G3 (Bethesda)">
        <title>Hybrid Assembly of the Genome of the Entomopathogenic Nematode Steinernema carpocapsae Identifies the X-Chromosome.</title>
        <authorList>
            <person name="Serra L."/>
            <person name="Macchietto M."/>
            <person name="Macias-Munoz A."/>
            <person name="McGill C.J."/>
            <person name="Rodriguez I.M."/>
            <person name="Rodriguez B."/>
            <person name="Murad R."/>
            <person name="Mortazavi A."/>
        </authorList>
    </citation>
    <scope>NUCLEOTIDE SEQUENCE [LARGE SCALE GENOMIC DNA]</scope>
    <source>
        <strain evidence="2 3">ALL</strain>
    </source>
</reference>
<evidence type="ECO:0000256" key="1">
    <source>
        <dbReference type="SAM" id="Phobius"/>
    </source>
</evidence>
<keyword evidence="3" id="KW-1185">Reference proteome</keyword>
<protein>
    <submittedName>
        <fullName evidence="2">Uncharacterized protein</fullName>
    </submittedName>
</protein>
<keyword evidence="1" id="KW-0812">Transmembrane</keyword>
<dbReference type="EMBL" id="AZBU02000001">
    <property type="protein sequence ID" value="TMS35003.1"/>
    <property type="molecule type" value="Genomic_DNA"/>
</dbReference>
<accession>A0A4V6I7Q7</accession>
<feature type="transmembrane region" description="Helical" evidence="1">
    <location>
        <begin position="32"/>
        <end position="48"/>
    </location>
</feature>
<keyword evidence="1" id="KW-0472">Membrane</keyword>
<organism evidence="2 3">
    <name type="scientific">Steinernema carpocapsae</name>
    <name type="common">Entomopathogenic nematode</name>
    <dbReference type="NCBI Taxonomy" id="34508"/>
    <lineage>
        <taxon>Eukaryota</taxon>
        <taxon>Metazoa</taxon>
        <taxon>Ecdysozoa</taxon>
        <taxon>Nematoda</taxon>
        <taxon>Chromadorea</taxon>
        <taxon>Rhabditida</taxon>
        <taxon>Tylenchina</taxon>
        <taxon>Panagrolaimomorpha</taxon>
        <taxon>Strongyloidoidea</taxon>
        <taxon>Steinernematidae</taxon>
        <taxon>Steinernema</taxon>
    </lineage>
</organism>
<evidence type="ECO:0000313" key="2">
    <source>
        <dbReference type="EMBL" id="TMS35003.1"/>
    </source>
</evidence>
<dbReference type="EMBL" id="CM016762">
    <property type="protein sequence ID" value="TMS35003.1"/>
    <property type="molecule type" value="Genomic_DNA"/>
</dbReference>
<gene>
    <name evidence="2" type="ORF">L596_002490</name>
</gene>
<sequence>MLRQRLTLLLRFTGTAFRVSNLAVKVKDDFVTYVRFALVGISFFCNILRNLKYLKYRFCESKICFKFRITPVHPHVPQFVSHVYHITY</sequence>
<dbReference type="Proteomes" id="UP000298663">
    <property type="component" value="Chromosome X"/>
</dbReference>
<reference evidence="2 3" key="1">
    <citation type="journal article" date="2015" name="Genome Biol.">
        <title>Comparative genomics of Steinernema reveals deeply conserved gene regulatory networks.</title>
        <authorList>
            <person name="Dillman A.R."/>
            <person name="Macchietto M."/>
            <person name="Porter C.F."/>
            <person name="Rogers A."/>
            <person name="Williams B."/>
            <person name="Antoshechkin I."/>
            <person name="Lee M.M."/>
            <person name="Goodwin Z."/>
            <person name="Lu X."/>
            <person name="Lewis E.E."/>
            <person name="Goodrich-Blair H."/>
            <person name="Stock S.P."/>
            <person name="Adams B.J."/>
            <person name="Sternberg P.W."/>
            <person name="Mortazavi A."/>
        </authorList>
    </citation>
    <scope>NUCLEOTIDE SEQUENCE [LARGE SCALE GENOMIC DNA]</scope>
    <source>
        <strain evidence="2 3">ALL</strain>
    </source>
</reference>
<comment type="caution">
    <text evidence="2">The sequence shown here is derived from an EMBL/GenBank/DDBJ whole genome shotgun (WGS) entry which is preliminary data.</text>
</comment>
<name>A0A4V6I7Q7_STECR</name>
<dbReference type="AlphaFoldDB" id="A0A4V6I7Q7"/>
<evidence type="ECO:0000313" key="3">
    <source>
        <dbReference type="Proteomes" id="UP000298663"/>
    </source>
</evidence>
<proteinExistence type="predicted"/>
<keyword evidence="1" id="KW-1133">Transmembrane helix</keyword>